<accession>A0AAJ6QTK4</accession>
<dbReference type="KEGG" id="goe:100899328"/>
<evidence type="ECO:0000313" key="2">
    <source>
        <dbReference type="RefSeq" id="XP_003743464.1"/>
    </source>
</evidence>
<dbReference type="AlphaFoldDB" id="A0AAJ6QTK4"/>
<proteinExistence type="predicted"/>
<organism evidence="1 2">
    <name type="scientific">Galendromus occidentalis</name>
    <name type="common">western predatory mite</name>
    <dbReference type="NCBI Taxonomy" id="34638"/>
    <lineage>
        <taxon>Eukaryota</taxon>
        <taxon>Metazoa</taxon>
        <taxon>Ecdysozoa</taxon>
        <taxon>Arthropoda</taxon>
        <taxon>Chelicerata</taxon>
        <taxon>Arachnida</taxon>
        <taxon>Acari</taxon>
        <taxon>Parasitiformes</taxon>
        <taxon>Mesostigmata</taxon>
        <taxon>Gamasina</taxon>
        <taxon>Phytoseioidea</taxon>
        <taxon>Phytoseiidae</taxon>
        <taxon>Typhlodrominae</taxon>
        <taxon>Galendromus</taxon>
    </lineage>
</organism>
<protein>
    <submittedName>
        <fullName evidence="2">Uncharacterized protein LOC100899328</fullName>
    </submittedName>
</protein>
<keyword evidence="1" id="KW-1185">Reference proteome</keyword>
<name>A0AAJ6QTK4_9ACAR</name>
<dbReference type="Proteomes" id="UP000694867">
    <property type="component" value="Unplaced"/>
</dbReference>
<gene>
    <name evidence="2" type="primary">LOC100899328</name>
</gene>
<dbReference type="RefSeq" id="XP_003743464.1">
    <property type="nucleotide sequence ID" value="XM_003743416.2"/>
</dbReference>
<reference evidence="2" key="1">
    <citation type="submission" date="2025-08" db="UniProtKB">
        <authorList>
            <consortium name="RefSeq"/>
        </authorList>
    </citation>
    <scope>IDENTIFICATION</scope>
</reference>
<evidence type="ECO:0000313" key="1">
    <source>
        <dbReference type="Proteomes" id="UP000694867"/>
    </source>
</evidence>
<sequence length="128" mass="14785">MEGHNCNGYEHQCDWFYPYESCASAGFVEDHQDCYDSRSLQCFQNRRLSVNEHFVHQEYTMPVGRYNRRSSVTYSSSTYSLPSTCFTQWQQPYTCAGYESQHCCACSEEASESDSEADYAPCGRRRGV</sequence>
<dbReference type="GeneID" id="100899328"/>